<protein>
    <recommendedName>
        <fullName evidence="4">Tetratricopeptide repeat protein</fullName>
    </recommendedName>
</protein>
<evidence type="ECO:0000313" key="3">
    <source>
        <dbReference type="Proteomes" id="UP000659697"/>
    </source>
</evidence>
<accession>A0ABQ3KVB6</accession>
<gene>
    <name evidence="2" type="ORF">GCM10010919_04000</name>
</gene>
<dbReference type="InterPro" id="IPR011990">
    <property type="entry name" value="TPR-like_helical_dom_sf"/>
</dbReference>
<name>A0ABQ3KVB6_9ALTE</name>
<comment type="caution">
    <text evidence="2">The sequence shown here is derived from an EMBL/GenBank/DDBJ whole genome shotgun (WGS) entry which is preliminary data.</text>
</comment>
<organism evidence="2 3">
    <name type="scientific">Alishewanella longhuensis</name>
    <dbReference type="NCBI Taxonomy" id="1091037"/>
    <lineage>
        <taxon>Bacteria</taxon>
        <taxon>Pseudomonadati</taxon>
        <taxon>Pseudomonadota</taxon>
        <taxon>Gammaproteobacteria</taxon>
        <taxon>Alteromonadales</taxon>
        <taxon>Alteromonadaceae</taxon>
        <taxon>Alishewanella</taxon>
    </lineage>
</organism>
<evidence type="ECO:0008006" key="4">
    <source>
        <dbReference type="Google" id="ProtNLM"/>
    </source>
</evidence>
<proteinExistence type="predicted"/>
<feature type="chain" id="PRO_5047086123" description="Tetratricopeptide repeat protein" evidence="1">
    <location>
        <begin position="19"/>
        <end position="354"/>
    </location>
</feature>
<reference evidence="3" key="1">
    <citation type="journal article" date="2019" name="Int. J. Syst. Evol. Microbiol.">
        <title>The Global Catalogue of Microorganisms (GCM) 10K type strain sequencing project: providing services to taxonomists for standard genome sequencing and annotation.</title>
        <authorList>
            <consortium name="The Broad Institute Genomics Platform"/>
            <consortium name="The Broad Institute Genome Sequencing Center for Infectious Disease"/>
            <person name="Wu L."/>
            <person name="Ma J."/>
        </authorList>
    </citation>
    <scope>NUCLEOTIDE SEQUENCE [LARGE SCALE GENOMIC DNA]</scope>
    <source>
        <strain evidence="3">CGMCC 1.7003</strain>
    </source>
</reference>
<dbReference type="Proteomes" id="UP000659697">
    <property type="component" value="Unassembled WGS sequence"/>
</dbReference>
<dbReference type="EMBL" id="BNAO01000001">
    <property type="protein sequence ID" value="GHG60497.1"/>
    <property type="molecule type" value="Genomic_DNA"/>
</dbReference>
<keyword evidence="1" id="KW-0732">Signal</keyword>
<evidence type="ECO:0000256" key="1">
    <source>
        <dbReference type="SAM" id="SignalP"/>
    </source>
</evidence>
<evidence type="ECO:0000313" key="2">
    <source>
        <dbReference type="EMBL" id="GHG60497.1"/>
    </source>
</evidence>
<feature type="signal peptide" evidence="1">
    <location>
        <begin position="1"/>
        <end position="18"/>
    </location>
</feature>
<dbReference type="Pfam" id="PF14559">
    <property type="entry name" value="TPR_19"/>
    <property type="match status" value="1"/>
</dbReference>
<dbReference type="SUPFAM" id="SSF48452">
    <property type="entry name" value="TPR-like"/>
    <property type="match status" value="1"/>
</dbReference>
<dbReference type="Gene3D" id="1.25.40.10">
    <property type="entry name" value="Tetratricopeptide repeat domain"/>
    <property type="match status" value="1"/>
</dbReference>
<sequence>MLFISLLMLLLSDTTAVATQSTPSADSYFSLQPDLPANAEVDALAEALRQAPTNANRLKLASLYIKGSKMPGFGDWFHYAESLLEQYKAAATDIDYVLLLSDIKQQQHHFTEALSLLDKIFQQQPQHLQASLMAARIYLAIAETDLAQKACNRLMAVDIFLFSVCSYEVVGRKGQWQTAYNALNTLYSRHSTLDDALTIWVRGILAEQAEQLRQDNVALTWLTPILEQAPTSLWLKWADLSLRTGNAALLYEKMTSFAFVETLEDGLMLRLAIAEQNLQLPAHFQTIIHERMALRLIRQDQDHAADLVHYFLTLAPDPKLAWHWANVNYESAKEPDDKKLLELSQQALLAMTKE</sequence>
<keyword evidence="3" id="KW-1185">Reference proteome</keyword>